<accession>A0A3B0M3M5</accession>
<dbReference type="InterPro" id="IPR050833">
    <property type="entry name" value="Poly_Biosynth_Transport"/>
</dbReference>
<organism evidence="8 9">
    <name type="scientific">Roseinatronobacter ekhonensis</name>
    <dbReference type="NCBI Taxonomy" id="254356"/>
    <lineage>
        <taxon>Bacteria</taxon>
        <taxon>Pseudomonadati</taxon>
        <taxon>Pseudomonadota</taxon>
        <taxon>Alphaproteobacteria</taxon>
        <taxon>Rhodobacterales</taxon>
        <taxon>Paracoccaceae</taxon>
        <taxon>Roseinatronobacter</taxon>
    </lineage>
</organism>
<evidence type="ECO:0000256" key="2">
    <source>
        <dbReference type="ARBA" id="ARBA00007430"/>
    </source>
</evidence>
<evidence type="ECO:0000313" key="8">
    <source>
        <dbReference type="EMBL" id="SUZ30751.1"/>
    </source>
</evidence>
<dbReference type="AlphaFoldDB" id="A0A3B0M3M5"/>
<name>A0A3B0M3M5_9RHOB</name>
<feature type="transmembrane region" description="Helical" evidence="7">
    <location>
        <begin position="427"/>
        <end position="445"/>
    </location>
</feature>
<gene>
    <name evidence="8" type="primary">tuaB</name>
    <name evidence="8" type="ORF">ROE7235_00477</name>
</gene>
<sequence length="453" mass="49232">MSAGTDHTPQAPRSFVQKVMRGAAFTSGGFVLSQGLRFASNLILARLLFPEAFGLMALMAMVLTGLTMLSDTGVPQSIMQHKRGDDPDFLNTAWTLNLMRGVFLWLVACALAWPAAWLYEAPELMWILPLGGLSLIMLGAAPTRVFSAQRHLQLGRIMGIELASQAIGIVVMVTLAWIYQTYWALVAGVLVTGAAKLLMEWSLLAGTRNRLAWDKAAGNELLRFGGWIMLSSAFGFVLLQGDRAILGVFLTVEKLGIYNIAYFLAFFPVLMAHTMMSKLLIPSYREAFAGQNGEHDRKIRRMRMGLTGAVMVLLSIMALIGPGLIDLLYDDRYAEAGPIIVMISCAQMLSLIMLTYDQAALARGDSQRFFRVVAIRAVVQTACFLAGAALLGLPGALLGQAIAAVLVYPAVAALARHTGVWDKRHDALYTALALLPIAAALNLHWDKIAPLLP</sequence>
<dbReference type="RefSeq" id="WP_121093053.1">
    <property type="nucleotide sequence ID" value="NZ_UIHC01000003.1"/>
</dbReference>
<dbReference type="PANTHER" id="PTHR30250">
    <property type="entry name" value="PST FAMILY PREDICTED COLANIC ACID TRANSPORTER"/>
    <property type="match status" value="1"/>
</dbReference>
<dbReference type="PANTHER" id="PTHR30250:SF10">
    <property type="entry name" value="LIPOPOLYSACCHARIDE BIOSYNTHESIS PROTEIN WZXC"/>
    <property type="match status" value="1"/>
</dbReference>
<feature type="transmembrane region" description="Helical" evidence="7">
    <location>
        <begin position="260"/>
        <end position="281"/>
    </location>
</feature>
<keyword evidence="4 7" id="KW-0812">Transmembrane</keyword>
<keyword evidence="3" id="KW-1003">Cell membrane</keyword>
<keyword evidence="9" id="KW-1185">Reference proteome</keyword>
<dbReference type="OrthoDB" id="7605542at2"/>
<feature type="transmembrane region" description="Helical" evidence="7">
    <location>
        <begin position="182"/>
        <end position="199"/>
    </location>
</feature>
<feature type="transmembrane region" description="Helical" evidence="7">
    <location>
        <begin position="397"/>
        <end position="415"/>
    </location>
</feature>
<keyword evidence="6 7" id="KW-0472">Membrane</keyword>
<evidence type="ECO:0000256" key="3">
    <source>
        <dbReference type="ARBA" id="ARBA00022475"/>
    </source>
</evidence>
<reference evidence="9" key="1">
    <citation type="submission" date="2018-08" db="EMBL/GenBank/DDBJ databases">
        <authorList>
            <person name="Rodrigo-Torres L."/>
            <person name="Arahal R. D."/>
            <person name="Lucena T."/>
        </authorList>
    </citation>
    <scope>NUCLEOTIDE SEQUENCE [LARGE SCALE GENOMIC DNA]</scope>
    <source>
        <strain evidence="9">CECT 7235</strain>
    </source>
</reference>
<evidence type="ECO:0000313" key="9">
    <source>
        <dbReference type="Proteomes" id="UP000272908"/>
    </source>
</evidence>
<dbReference type="GO" id="GO:0005886">
    <property type="term" value="C:plasma membrane"/>
    <property type="evidence" value="ECO:0007669"/>
    <property type="project" value="UniProtKB-SubCell"/>
</dbReference>
<evidence type="ECO:0000256" key="5">
    <source>
        <dbReference type="ARBA" id="ARBA00022989"/>
    </source>
</evidence>
<evidence type="ECO:0000256" key="4">
    <source>
        <dbReference type="ARBA" id="ARBA00022692"/>
    </source>
</evidence>
<feature type="transmembrane region" description="Helical" evidence="7">
    <location>
        <begin position="52"/>
        <end position="74"/>
    </location>
</feature>
<feature type="transmembrane region" description="Helical" evidence="7">
    <location>
        <begin position="102"/>
        <end position="119"/>
    </location>
</feature>
<evidence type="ECO:0000256" key="7">
    <source>
        <dbReference type="SAM" id="Phobius"/>
    </source>
</evidence>
<feature type="transmembrane region" description="Helical" evidence="7">
    <location>
        <begin position="302"/>
        <end position="325"/>
    </location>
</feature>
<comment type="subcellular location">
    <subcellularLocation>
        <location evidence="1">Cell membrane</location>
        <topology evidence="1">Multi-pass membrane protein</topology>
    </subcellularLocation>
</comment>
<dbReference type="Proteomes" id="UP000272908">
    <property type="component" value="Unassembled WGS sequence"/>
</dbReference>
<comment type="similarity">
    <text evidence="2">Belongs to the polysaccharide synthase family.</text>
</comment>
<evidence type="ECO:0000256" key="1">
    <source>
        <dbReference type="ARBA" id="ARBA00004651"/>
    </source>
</evidence>
<feature type="transmembrane region" description="Helical" evidence="7">
    <location>
        <begin position="220"/>
        <end position="240"/>
    </location>
</feature>
<dbReference type="EMBL" id="UIHC01000003">
    <property type="protein sequence ID" value="SUZ30751.1"/>
    <property type="molecule type" value="Genomic_DNA"/>
</dbReference>
<proteinExistence type="inferred from homology"/>
<feature type="transmembrane region" description="Helical" evidence="7">
    <location>
        <begin position="158"/>
        <end position="176"/>
    </location>
</feature>
<keyword evidence="5 7" id="KW-1133">Transmembrane helix</keyword>
<evidence type="ECO:0000256" key="6">
    <source>
        <dbReference type="ARBA" id="ARBA00023136"/>
    </source>
</evidence>
<feature type="transmembrane region" description="Helical" evidence="7">
    <location>
        <begin position="125"/>
        <end position="146"/>
    </location>
</feature>
<dbReference type="Pfam" id="PF13440">
    <property type="entry name" value="Polysacc_synt_3"/>
    <property type="match status" value="1"/>
</dbReference>
<feature type="transmembrane region" description="Helical" evidence="7">
    <location>
        <begin position="368"/>
        <end position="391"/>
    </location>
</feature>
<protein>
    <submittedName>
        <fullName evidence="8">Teichuronic acid biosynthesis protein TuaB</fullName>
    </submittedName>
</protein>
<feature type="transmembrane region" description="Helical" evidence="7">
    <location>
        <begin position="337"/>
        <end position="356"/>
    </location>
</feature>